<organism evidence="1 2">
    <name type="scientific">Pedococcus bigeumensis</name>
    <dbReference type="NCBI Taxonomy" id="433644"/>
    <lineage>
        <taxon>Bacteria</taxon>
        <taxon>Bacillati</taxon>
        <taxon>Actinomycetota</taxon>
        <taxon>Actinomycetes</taxon>
        <taxon>Micrococcales</taxon>
        <taxon>Intrasporangiaceae</taxon>
        <taxon>Pedococcus</taxon>
    </lineage>
</organism>
<dbReference type="EMBL" id="RCZM01000007">
    <property type="protein sequence ID" value="TPG13441.1"/>
    <property type="molecule type" value="Genomic_DNA"/>
</dbReference>
<accession>A0A502CP07</accession>
<comment type="caution">
    <text evidence="1">The sequence shown here is derived from an EMBL/GenBank/DDBJ whole genome shotgun (WGS) entry which is preliminary data.</text>
</comment>
<dbReference type="AlphaFoldDB" id="A0A502CP07"/>
<reference evidence="1 2" key="1">
    <citation type="journal article" date="2019" name="Environ. Microbiol.">
        <title>Species interactions and distinct microbial communities in high Arctic permafrost affected cryosols are associated with the CH4 and CO2 gas fluxes.</title>
        <authorList>
            <person name="Altshuler I."/>
            <person name="Hamel J."/>
            <person name="Turney S."/>
            <person name="Magnuson E."/>
            <person name="Levesque R."/>
            <person name="Greer C."/>
            <person name="Whyte L.G."/>
        </authorList>
    </citation>
    <scope>NUCLEOTIDE SEQUENCE [LARGE SCALE GENOMIC DNA]</scope>
    <source>
        <strain evidence="1 2">S9.3A</strain>
    </source>
</reference>
<proteinExistence type="predicted"/>
<gene>
    <name evidence="1" type="ORF">EAH86_19145</name>
</gene>
<protein>
    <submittedName>
        <fullName evidence="1">Uncharacterized protein</fullName>
    </submittedName>
</protein>
<name>A0A502CP07_9MICO</name>
<sequence>MIGTKSPAPRPTATGTAAAVGTTVATTVTAARTTQTFQFLTMSRISRLPERGGRFRGGSAVLPVMGSA</sequence>
<evidence type="ECO:0000313" key="1">
    <source>
        <dbReference type="EMBL" id="TPG13441.1"/>
    </source>
</evidence>
<dbReference type="Proteomes" id="UP000317722">
    <property type="component" value="Unassembled WGS sequence"/>
</dbReference>
<evidence type="ECO:0000313" key="2">
    <source>
        <dbReference type="Proteomes" id="UP000317722"/>
    </source>
</evidence>
<keyword evidence="2" id="KW-1185">Reference proteome</keyword>